<dbReference type="Pfam" id="PF00136">
    <property type="entry name" value="DNA_pol_B"/>
    <property type="match status" value="1"/>
</dbReference>
<dbReference type="Gene3D" id="3.90.1600.10">
    <property type="entry name" value="Palm domain of DNA polymerase"/>
    <property type="match status" value="1"/>
</dbReference>
<feature type="region of interest" description="Disordered" evidence="5">
    <location>
        <begin position="518"/>
        <end position="543"/>
    </location>
</feature>
<dbReference type="EMBL" id="JAINUF010000026">
    <property type="protein sequence ID" value="KAJ8332469.1"/>
    <property type="molecule type" value="Genomic_DNA"/>
</dbReference>
<keyword evidence="3" id="KW-0548">Nucleotidyltransferase</keyword>
<organism evidence="7 8">
    <name type="scientific">Synaphobranchus kaupii</name>
    <name type="common">Kaup's arrowtooth eel</name>
    <dbReference type="NCBI Taxonomy" id="118154"/>
    <lineage>
        <taxon>Eukaryota</taxon>
        <taxon>Metazoa</taxon>
        <taxon>Chordata</taxon>
        <taxon>Craniata</taxon>
        <taxon>Vertebrata</taxon>
        <taxon>Euteleostomi</taxon>
        <taxon>Actinopterygii</taxon>
        <taxon>Neopterygii</taxon>
        <taxon>Teleostei</taxon>
        <taxon>Anguilliformes</taxon>
        <taxon>Synaphobranchidae</taxon>
        <taxon>Synaphobranchus</taxon>
    </lineage>
</organism>
<evidence type="ECO:0000256" key="5">
    <source>
        <dbReference type="SAM" id="MobiDB-lite"/>
    </source>
</evidence>
<dbReference type="AlphaFoldDB" id="A0A9Q1E590"/>
<reference evidence="7" key="1">
    <citation type="journal article" date="2023" name="Science">
        <title>Genome structures resolve the early diversification of teleost fishes.</title>
        <authorList>
            <person name="Parey E."/>
            <person name="Louis A."/>
            <person name="Montfort J."/>
            <person name="Bouchez O."/>
            <person name="Roques C."/>
            <person name="Iampietro C."/>
            <person name="Lluch J."/>
            <person name="Castinel A."/>
            <person name="Donnadieu C."/>
            <person name="Desvignes T."/>
            <person name="Floi Bucao C."/>
            <person name="Jouanno E."/>
            <person name="Wen M."/>
            <person name="Mejri S."/>
            <person name="Dirks R."/>
            <person name="Jansen H."/>
            <person name="Henkel C."/>
            <person name="Chen W.J."/>
            <person name="Zahm M."/>
            <person name="Cabau C."/>
            <person name="Klopp C."/>
            <person name="Thompson A.W."/>
            <person name="Robinson-Rechavi M."/>
            <person name="Braasch I."/>
            <person name="Lecointre G."/>
            <person name="Bobe J."/>
            <person name="Postlethwait J.H."/>
            <person name="Berthelot C."/>
            <person name="Roest Crollius H."/>
            <person name="Guiguen Y."/>
        </authorList>
    </citation>
    <scope>NUCLEOTIDE SEQUENCE</scope>
    <source>
        <strain evidence="7">WJC10195</strain>
    </source>
</reference>
<sequence>MVELEGRRAKHPGSSLVSIPSLTADISGQQHEITCVSLVLLNSHKDKASEPSGHRKELIVLYNSEKVRDGAFPELDEQLTASVGISEARRIKFFPCSGEFALLCKLVWSLAKREIELLYMYCGPEVIQPVLELRDEALFDLRVINQRMNYYAAGCCGNRGHRGVPRSQGLNLLRLWNNLFMSEAFGGEAKPSFEFEIIRFLEMHQEMLVAVGKLVYSSREALNYGSYQLEVTKFNKNKSKLGHFKMNSCGMNVIDLFRVAATRSTKFTCNSMKLNNVAPYLINSVRKVSGQPEKDSRKLFKVAEVSYEKMDGMIHEGGKGLFAVLVYNLAGKDTFGGFVQSTQAVQIPQLKYRLDNFRATVGPRGREHPERTPWAPEQPDSNLEEWQGGAVCTPLTGLHYSGPGMGLELSFDFSGMYPSIMCALNISPETTVPWPSKDFAYNLSGWVCYSWEREGFPYASLIMKYDPEKRAFVRDRAVMSSSVENYLNRRADYKKKLKSPDLSDEQRSYYKTQEGEYKCWPTPSTAWPPTHAGSSSRATAGSR</sequence>
<dbReference type="Proteomes" id="UP001152622">
    <property type="component" value="Unassembled WGS sequence"/>
</dbReference>
<evidence type="ECO:0000256" key="4">
    <source>
        <dbReference type="ARBA" id="ARBA00022932"/>
    </source>
</evidence>
<feature type="domain" description="DNA-directed DNA polymerase family B multifunctional" evidence="6">
    <location>
        <begin position="381"/>
        <end position="515"/>
    </location>
</feature>
<dbReference type="InterPro" id="IPR006134">
    <property type="entry name" value="DNA-dir_DNA_pol_B_multi_dom"/>
</dbReference>
<dbReference type="InterPro" id="IPR043502">
    <property type="entry name" value="DNA/RNA_pol_sf"/>
</dbReference>
<feature type="compositionally biased region" description="Low complexity" evidence="5">
    <location>
        <begin position="532"/>
        <end position="543"/>
    </location>
</feature>
<keyword evidence="4" id="KW-0239">DNA-directed DNA polymerase</keyword>
<comment type="caution">
    <text evidence="7">The sequence shown here is derived from an EMBL/GenBank/DDBJ whole genome shotgun (WGS) entry which is preliminary data.</text>
</comment>
<gene>
    <name evidence="7" type="ORF">SKAU_G00426420</name>
</gene>
<evidence type="ECO:0000259" key="6">
    <source>
        <dbReference type="Pfam" id="PF00136"/>
    </source>
</evidence>
<evidence type="ECO:0000313" key="8">
    <source>
        <dbReference type="Proteomes" id="UP001152622"/>
    </source>
</evidence>
<dbReference type="SUPFAM" id="SSF53098">
    <property type="entry name" value="Ribonuclease H-like"/>
    <property type="match status" value="1"/>
</dbReference>
<dbReference type="GO" id="GO:0003677">
    <property type="term" value="F:DNA binding"/>
    <property type="evidence" value="ECO:0007669"/>
    <property type="project" value="InterPro"/>
</dbReference>
<proteinExistence type="predicted"/>
<keyword evidence="2" id="KW-0808">Transferase</keyword>
<accession>A0A9Q1E590</accession>
<dbReference type="SUPFAM" id="SSF56672">
    <property type="entry name" value="DNA/RNA polymerases"/>
    <property type="match status" value="1"/>
</dbReference>
<dbReference type="InterPro" id="IPR023211">
    <property type="entry name" value="DNA_pol_palm_dom_sf"/>
</dbReference>
<dbReference type="GO" id="GO:0003887">
    <property type="term" value="F:DNA-directed DNA polymerase activity"/>
    <property type="evidence" value="ECO:0007669"/>
    <property type="project" value="UniProtKB-KW"/>
</dbReference>
<dbReference type="EC" id="2.7.7.7" evidence="1"/>
<dbReference type="GO" id="GO:0000166">
    <property type="term" value="F:nucleotide binding"/>
    <property type="evidence" value="ECO:0007669"/>
    <property type="project" value="InterPro"/>
</dbReference>
<protein>
    <recommendedName>
        <fullName evidence="1">DNA-directed DNA polymerase</fullName>
        <ecNumber evidence="1">2.7.7.7</ecNumber>
    </recommendedName>
</protein>
<dbReference type="InterPro" id="IPR012337">
    <property type="entry name" value="RNaseH-like_sf"/>
</dbReference>
<keyword evidence="8" id="KW-1185">Reference proteome</keyword>
<evidence type="ECO:0000256" key="3">
    <source>
        <dbReference type="ARBA" id="ARBA00022695"/>
    </source>
</evidence>
<name>A0A9Q1E590_SYNKA</name>
<evidence type="ECO:0000256" key="2">
    <source>
        <dbReference type="ARBA" id="ARBA00022679"/>
    </source>
</evidence>
<evidence type="ECO:0000256" key="1">
    <source>
        <dbReference type="ARBA" id="ARBA00012417"/>
    </source>
</evidence>
<evidence type="ECO:0000313" key="7">
    <source>
        <dbReference type="EMBL" id="KAJ8332469.1"/>
    </source>
</evidence>